<organism evidence="2 3">
    <name type="scientific">Thermodesulfobacterium geofontis</name>
    <dbReference type="NCBI Taxonomy" id="1295609"/>
    <lineage>
        <taxon>Bacteria</taxon>
        <taxon>Pseudomonadati</taxon>
        <taxon>Thermodesulfobacteriota</taxon>
        <taxon>Thermodesulfobacteria</taxon>
        <taxon>Thermodesulfobacteriales</taxon>
        <taxon>Thermodesulfobacteriaceae</taxon>
        <taxon>Thermodesulfobacterium</taxon>
    </lineage>
</organism>
<protein>
    <recommendedName>
        <fullName evidence="1">Thoeris protein ThsB TIR-like domain-containing protein</fullName>
    </recommendedName>
</protein>
<proteinExistence type="predicted"/>
<dbReference type="InterPro" id="IPR036490">
    <property type="entry name" value="ThsB_TIR-like_sf"/>
</dbReference>
<evidence type="ECO:0000313" key="3">
    <source>
        <dbReference type="Proteomes" id="UP000235460"/>
    </source>
</evidence>
<reference evidence="2 3" key="1">
    <citation type="submission" date="2018-01" db="EMBL/GenBank/DDBJ databases">
        <title>Metagenomic assembled genomes from two thermal pools in the Uzon Caldera, Kamchatka, Russia.</title>
        <authorList>
            <person name="Wilkins L."/>
            <person name="Ettinger C."/>
        </authorList>
    </citation>
    <scope>NUCLEOTIDE SEQUENCE [LARGE SCALE GENOMIC DNA]</scope>
    <source>
        <strain evidence="2">ZAV-08</strain>
    </source>
</reference>
<dbReference type="AlphaFoldDB" id="A0A2N7PPS4"/>
<dbReference type="Proteomes" id="UP000235460">
    <property type="component" value="Unassembled WGS sequence"/>
</dbReference>
<gene>
    <name evidence="2" type="ORF">C0190_01725</name>
</gene>
<evidence type="ECO:0000313" key="2">
    <source>
        <dbReference type="EMBL" id="PMP68295.1"/>
    </source>
</evidence>
<name>A0A2N7PPS4_9BACT</name>
<dbReference type="InterPro" id="IPR015032">
    <property type="entry name" value="ThsB__TIR-like_domain"/>
</dbReference>
<feature type="domain" description="Thoeris protein ThsB TIR-like" evidence="1">
    <location>
        <begin position="6"/>
        <end position="82"/>
    </location>
</feature>
<dbReference type="Pfam" id="PF08937">
    <property type="entry name" value="ThsB_TIR"/>
    <property type="match status" value="1"/>
</dbReference>
<dbReference type="SUPFAM" id="SSF52206">
    <property type="entry name" value="Hypothetical protein MTH538"/>
    <property type="match status" value="1"/>
</dbReference>
<accession>A0A2N7PPS4</accession>
<evidence type="ECO:0000259" key="1">
    <source>
        <dbReference type="Pfam" id="PF08937"/>
    </source>
</evidence>
<comment type="caution">
    <text evidence="2">The sequence shown here is derived from an EMBL/GenBank/DDBJ whole genome shotgun (WGS) entry which is preliminary data.</text>
</comment>
<dbReference type="EMBL" id="PNIK01000025">
    <property type="protein sequence ID" value="PMP68295.1"/>
    <property type="molecule type" value="Genomic_DNA"/>
</dbReference>
<sequence>MARRVFFSFHYERDVWRANVVRNSWVTKGNYIEAGFIDAADFEEIKKQGDEAIKRWINSQLDGTSVTVVLIGAETYSRRWVR</sequence>